<gene>
    <name evidence="2" type="ORF">FWK35_00002555</name>
</gene>
<evidence type="ECO:0000259" key="1">
    <source>
        <dbReference type="PROSITE" id="PS50878"/>
    </source>
</evidence>
<feature type="domain" description="Reverse transcriptase" evidence="1">
    <location>
        <begin position="84"/>
        <end position="324"/>
    </location>
</feature>
<evidence type="ECO:0000313" key="2">
    <source>
        <dbReference type="EMBL" id="KAF0771475.1"/>
    </source>
</evidence>
<dbReference type="PANTHER" id="PTHR19446">
    <property type="entry name" value="REVERSE TRANSCRIPTASES"/>
    <property type="match status" value="1"/>
</dbReference>
<reference evidence="2 3" key="1">
    <citation type="submission" date="2019-08" db="EMBL/GenBank/DDBJ databases">
        <title>Whole genome of Aphis craccivora.</title>
        <authorList>
            <person name="Voronova N.V."/>
            <person name="Shulinski R.S."/>
            <person name="Bandarenka Y.V."/>
            <person name="Zhorov D.G."/>
            <person name="Warner D."/>
        </authorList>
    </citation>
    <scope>NUCLEOTIDE SEQUENCE [LARGE SCALE GENOMIC DNA]</scope>
    <source>
        <strain evidence="2">180601</strain>
        <tissue evidence="2">Whole Body</tissue>
    </source>
</reference>
<dbReference type="OrthoDB" id="6626736at2759"/>
<dbReference type="InterPro" id="IPR000477">
    <property type="entry name" value="RT_dom"/>
</dbReference>
<dbReference type="EMBL" id="VUJU01000289">
    <property type="protein sequence ID" value="KAF0771475.1"/>
    <property type="molecule type" value="Genomic_DNA"/>
</dbReference>
<dbReference type="AlphaFoldDB" id="A0A6G0ZK99"/>
<dbReference type="GO" id="GO:0071897">
    <property type="term" value="P:DNA biosynthetic process"/>
    <property type="evidence" value="ECO:0007669"/>
    <property type="project" value="UniProtKB-ARBA"/>
</dbReference>
<dbReference type="Proteomes" id="UP000478052">
    <property type="component" value="Unassembled WGS sequence"/>
</dbReference>
<comment type="caution">
    <text evidence="2">The sequence shown here is derived from an EMBL/GenBank/DDBJ whole genome shotgun (WGS) entry which is preliminary data.</text>
</comment>
<accession>A0A6G0ZK99</accession>
<dbReference type="Pfam" id="PF00078">
    <property type="entry name" value="RVT_1"/>
    <property type="match status" value="1"/>
</dbReference>
<evidence type="ECO:0000313" key="3">
    <source>
        <dbReference type="Proteomes" id="UP000478052"/>
    </source>
</evidence>
<protein>
    <recommendedName>
        <fullName evidence="1">Reverse transcriptase domain-containing protein</fullName>
    </recommendedName>
</protein>
<dbReference type="PROSITE" id="PS50878">
    <property type="entry name" value="RT_POL"/>
    <property type="match status" value="1"/>
</dbReference>
<organism evidence="2 3">
    <name type="scientific">Aphis craccivora</name>
    <name type="common">Cowpea aphid</name>
    <dbReference type="NCBI Taxonomy" id="307492"/>
    <lineage>
        <taxon>Eukaryota</taxon>
        <taxon>Metazoa</taxon>
        <taxon>Ecdysozoa</taxon>
        <taxon>Arthropoda</taxon>
        <taxon>Hexapoda</taxon>
        <taxon>Insecta</taxon>
        <taxon>Pterygota</taxon>
        <taxon>Neoptera</taxon>
        <taxon>Paraneoptera</taxon>
        <taxon>Hemiptera</taxon>
        <taxon>Sternorrhyncha</taxon>
        <taxon>Aphidomorpha</taxon>
        <taxon>Aphidoidea</taxon>
        <taxon>Aphididae</taxon>
        <taxon>Aphidini</taxon>
        <taxon>Aphis</taxon>
        <taxon>Aphis</taxon>
    </lineage>
</organism>
<proteinExistence type="predicted"/>
<keyword evidence="3" id="KW-1185">Reference proteome</keyword>
<dbReference type="SUPFAM" id="SSF56672">
    <property type="entry name" value="DNA/RNA polymerases"/>
    <property type="match status" value="1"/>
</dbReference>
<name>A0A6G0ZK99_APHCR</name>
<dbReference type="CDD" id="cd01650">
    <property type="entry name" value="RT_nLTR_like"/>
    <property type="match status" value="1"/>
</dbReference>
<sequence length="437" mass="50279">MEQQFKCPSSANPTPIENLVRLTLEKHNIQACQNTIFFTPSEIQNKSANLPNRKAPGPDGITNSALKHCGNNKVTIQLTHIYNGCIRNSYFPKSWKNAIMIMIPKPGKNVKLPVNHRPISLLNTMAKVFESLLLDKLKIHTKTRPEQFGFRSNHGTTSQLVKVISDITNNYNRREKTVVALFDIEKAFDKVWHDGHIYKLIKSKIPYQLTNIIKSFLSNRTFQIRIGDKMSTPRKINAASKTALFADDTLVYAFSRTNFYTAKYLQQQIDLMLTWFDDWKVTINSQKTTVIMFSRRSTQDTPRVSIQNHNINWAHSIKYLGIHIDKGLIFARQTRNATQKAKTAAHLLYPVINSKSPINLNARLEIYKTYIRPILAYAAPAWTTNLSNTSWKSLERVQSSILRTITGSEWYVSNQKPSEILLIFQRYKILSKKHLKN</sequence>
<dbReference type="InterPro" id="IPR043502">
    <property type="entry name" value="DNA/RNA_pol_sf"/>
</dbReference>